<dbReference type="EMBL" id="JQAT01000008">
    <property type="protein sequence ID" value="KRN27431.1"/>
    <property type="molecule type" value="Genomic_DNA"/>
</dbReference>
<dbReference type="Proteomes" id="UP000051751">
    <property type="component" value="Unassembled WGS sequence"/>
</dbReference>
<dbReference type="AlphaFoldDB" id="A0A0R2G1W2"/>
<evidence type="ECO:0000313" key="4">
    <source>
        <dbReference type="Proteomes" id="UP000051751"/>
    </source>
</evidence>
<proteinExistence type="predicted"/>
<evidence type="ECO:0000313" key="1">
    <source>
        <dbReference type="EMBL" id="KRN27431.1"/>
    </source>
</evidence>
<dbReference type="Proteomes" id="UP000051645">
    <property type="component" value="Unassembled WGS sequence"/>
</dbReference>
<comment type="caution">
    <text evidence="2">The sequence shown here is derived from an EMBL/GenBank/DDBJ whole genome shotgun (WGS) entry which is preliminary data.</text>
</comment>
<organism evidence="2 3">
    <name type="scientific">Lactobacillus selangorensis</name>
    <dbReference type="NCBI Taxonomy" id="81857"/>
    <lineage>
        <taxon>Bacteria</taxon>
        <taxon>Bacillati</taxon>
        <taxon>Bacillota</taxon>
        <taxon>Bacilli</taxon>
        <taxon>Lactobacillales</taxon>
        <taxon>Lactobacillaceae</taxon>
        <taxon>Lactobacillus</taxon>
    </lineage>
</organism>
<sequence>MFSLPQFSLPYFAAVNKQRYSSYKNYDSIFESGVNAYFAILLKKVWTNHTIAIQTNFVF</sequence>
<evidence type="ECO:0000313" key="2">
    <source>
        <dbReference type="EMBL" id="KRN31372.1"/>
    </source>
</evidence>
<reference evidence="3 4" key="1">
    <citation type="journal article" date="2015" name="Genome Announc.">
        <title>Expanding the biotechnology potential of lactobacilli through comparative genomics of 213 strains and associated genera.</title>
        <authorList>
            <person name="Sun Z."/>
            <person name="Harris H.M."/>
            <person name="McCann A."/>
            <person name="Guo C."/>
            <person name="Argimon S."/>
            <person name="Zhang W."/>
            <person name="Yang X."/>
            <person name="Jeffery I.B."/>
            <person name="Cooney J.C."/>
            <person name="Kagawa T.F."/>
            <person name="Liu W."/>
            <person name="Song Y."/>
            <person name="Salvetti E."/>
            <person name="Wrobel A."/>
            <person name="Rasinkangas P."/>
            <person name="Parkhill J."/>
            <person name="Rea M.C."/>
            <person name="O'Sullivan O."/>
            <person name="Ritari J."/>
            <person name="Douillard F.P."/>
            <person name="Paul Ross R."/>
            <person name="Yang R."/>
            <person name="Briner A.E."/>
            <person name="Felis G.E."/>
            <person name="de Vos W.M."/>
            <person name="Barrangou R."/>
            <person name="Klaenhammer T.R."/>
            <person name="Caufield P.W."/>
            <person name="Cui Y."/>
            <person name="Zhang H."/>
            <person name="O'Toole P.W."/>
        </authorList>
    </citation>
    <scope>NUCLEOTIDE SEQUENCE [LARGE SCALE GENOMIC DNA]</scope>
    <source>
        <strain evidence="1 4">ATCC BAA-66</strain>
        <strain evidence="2 3">DSM 13344</strain>
    </source>
</reference>
<keyword evidence="3" id="KW-1185">Reference proteome</keyword>
<accession>A0A0R2G1W2</accession>
<gene>
    <name evidence="1" type="ORF">IV38_GL002083</name>
    <name evidence="2" type="ORF">IV40_GL001367</name>
</gene>
<name>A0A0R2G1W2_9LACO</name>
<evidence type="ECO:0000313" key="3">
    <source>
        <dbReference type="Proteomes" id="UP000051645"/>
    </source>
</evidence>
<dbReference type="EMBL" id="JQAZ01000004">
    <property type="protein sequence ID" value="KRN31372.1"/>
    <property type="molecule type" value="Genomic_DNA"/>
</dbReference>
<protein>
    <submittedName>
        <fullName evidence="2">Uncharacterized protein</fullName>
    </submittedName>
</protein>